<evidence type="ECO:0000313" key="2">
    <source>
        <dbReference type="EMBL" id="MDT0595046.1"/>
    </source>
</evidence>
<feature type="repeat" description="TPR" evidence="1">
    <location>
        <begin position="322"/>
        <end position="355"/>
    </location>
</feature>
<dbReference type="InterPro" id="IPR036514">
    <property type="entry name" value="SGNH_hydro_sf"/>
</dbReference>
<evidence type="ECO:0000313" key="3">
    <source>
        <dbReference type="Proteomes" id="UP001253545"/>
    </source>
</evidence>
<dbReference type="RefSeq" id="WP_311368563.1">
    <property type="nucleotide sequence ID" value="NZ_JAVRHX010000002.1"/>
</dbReference>
<dbReference type="Pfam" id="PF13181">
    <property type="entry name" value="TPR_8"/>
    <property type="match status" value="1"/>
</dbReference>
<dbReference type="SUPFAM" id="SSF52266">
    <property type="entry name" value="SGNH hydrolase"/>
    <property type="match status" value="1"/>
</dbReference>
<accession>A0ABU2ZS18</accession>
<keyword evidence="3" id="KW-1185">Reference proteome</keyword>
<dbReference type="SUPFAM" id="SSF48452">
    <property type="entry name" value="TPR-like"/>
    <property type="match status" value="1"/>
</dbReference>
<organism evidence="2 3">
    <name type="scientific">Glaciecola petra</name>
    <dbReference type="NCBI Taxonomy" id="3075602"/>
    <lineage>
        <taxon>Bacteria</taxon>
        <taxon>Pseudomonadati</taxon>
        <taxon>Pseudomonadota</taxon>
        <taxon>Gammaproteobacteria</taxon>
        <taxon>Alteromonadales</taxon>
        <taxon>Alteromonadaceae</taxon>
        <taxon>Glaciecola</taxon>
    </lineage>
</organism>
<sequence>MSPIKKFTFTFIAVVCIPLLFFLALEGILRLFGVGTNYDYFHEININGELHYQDNKAFANQFYPSSLGIAPLNNTISVSRDKDEVRVLVLGGSAAQGFPHINHGLDRHLSAHLRRALPDKKIEVINTAMTSVNSHVVYEVARTIPANSADYAIILMGNNEVVGPYGPSTFSQNFLPNLSMIRALQALKRTRTWQAIAMLVQEVQPASGKTDMEWEGMEMFTEFSVPHNDERLEDVYSHYENNLREIIDILQDKNMHVILSSVPVNLRDSAPFGSIHRSDITEDELSSWNALNKQADNAYTRKNWPEAKDHYQALLKVDNEYAESHFRLATVLENMRDYALAKKHFEAALHYDTKRFRSNHVINEIVSQMASDEDKEALSFVDSVAIFNQASQPYVPGWNLLHEHVHFDYEGNYYLADAFTQAILADFAPSTNYSSMPKEQAAELIGFPNHETNQVMDRLLKMVQKSPFTNQSNFAELKSHTESRREQISVEVGTPKDMLEKRQKLIEQNSVDWKIHYELAELNRFLRNKEAFYFHLSELIKLHPHNHESYIKLAEFLSANGKFREAITPLKQSLYYVRNDRNKASQAIGWIGLNYMRTDDYEDGKVYLEQIIDDYSEQISATMRAYGTLVKYAKENKQNKDMYGYINAVERYANMLIKQDRVDEFPLLYRRMAQIMTIAGNNSEAQRWQSLATKDKS</sequence>
<dbReference type="PROSITE" id="PS50005">
    <property type="entry name" value="TPR"/>
    <property type="match status" value="1"/>
</dbReference>
<dbReference type="Proteomes" id="UP001253545">
    <property type="component" value="Unassembled WGS sequence"/>
</dbReference>
<keyword evidence="1" id="KW-0802">TPR repeat</keyword>
<gene>
    <name evidence="2" type="ORF">RM552_09350</name>
</gene>
<dbReference type="Gene3D" id="3.40.50.1110">
    <property type="entry name" value="SGNH hydrolase"/>
    <property type="match status" value="1"/>
</dbReference>
<comment type="caution">
    <text evidence="2">The sequence shown here is derived from an EMBL/GenBank/DDBJ whole genome shotgun (WGS) entry which is preliminary data.</text>
</comment>
<reference evidence="2 3" key="1">
    <citation type="submission" date="2023-09" db="EMBL/GenBank/DDBJ databases">
        <authorList>
            <person name="Rey-Velasco X."/>
        </authorList>
    </citation>
    <scope>NUCLEOTIDE SEQUENCE [LARGE SCALE GENOMIC DNA]</scope>
    <source>
        <strain evidence="2 3">P117</strain>
    </source>
</reference>
<dbReference type="SMART" id="SM00028">
    <property type="entry name" value="TPR"/>
    <property type="match status" value="4"/>
</dbReference>
<protein>
    <submittedName>
        <fullName evidence="2">Tetratricopeptide repeat protein</fullName>
    </submittedName>
</protein>
<dbReference type="InterPro" id="IPR011990">
    <property type="entry name" value="TPR-like_helical_dom_sf"/>
</dbReference>
<proteinExistence type="predicted"/>
<name>A0ABU2ZS18_9ALTE</name>
<evidence type="ECO:0000256" key="1">
    <source>
        <dbReference type="PROSITE-ProRule" id="PRU00339"/>
    </source>
</evidence>
<dbReference type="InterPro" id="IPR019734">
    <property type="entry name" value="TPR_rpt"/>
</dbReference>
<dbReference type="Gene3D" id="1.25.40.10">
    <property type="entry name" value="Tetratricopeptide repeat domain"/>
    <property type="match status" value="2"/>
</dbReference>
<dbReference type="EMBL" id="JAVRHX010000002">
    <property type="protein sequence ID" value="MDT0595046.1"/>
    <property type="molecule type" value="Genomic_DNA"/>
</dbReference>